<gene>
    <name evidence="1" type="ORF">HMPREF0220_1624</name>
</gene>
<dbReference type="EMBL" id="ADNX01000039">
    <property type="protein sequence ID" value="EFH07312.1"/>
    <property type="molecule type" value="Genomic_DNA"/>
</dbReference>
<evidence type="ECO:0000313" key="2">
    <source>
        <dbReference type="Proteomes" id="UP000003227"/>
    </source>
</evidence>
<comment type="caution">
    <text evidence="1">The sequence shown here is derived from an EMBL/GenBank/DDBJ whole genome shotgun (WGS) entry which is preliminary data.</text>
</comment>
<proteinExistence type="predicted"/>
<organism evidence="1 2">
    <name type="scientific">Clostridioides difficile NAP08</name>
    <dbReference type="NCBI Taxonomy" id="525259"/>
    <lineage>
        <taxon>Bacteria</taxon>
        <taxon>Bacillati</taxon>
        <taxon>Bacillota</taxon>
        <taxon>Clostridia</taxon>
        <taxon>Peptostreptococcales</taxon>
        <taxon>Peptostreptococcaceae</taxon>
        <taxon>Clostridioides</taxon>
    </lineage>
</organism>
<sequence length="94" mass="11238">MTFEVEFYTFEGINMEAEMYVQVAMMASKVVKITGVDEVIKKLVKKFLNNKVEEALGKQRSKKELKLIENNFNEYMERSYKNYIYMNTIVFRNQ</sequence>
<dbReference type="Proteomes" id="UP000003227">
    <property type="component" value="Unassembled WGS sequence"/>
</dbReference>
<protein>
    <submittedName>
        <fullName evidence="1">Uncharacterized protein</fullName>
    </submittedName>
</protein>
<dbReference type="HOGENOM" id="CLU_2586633_0_0_9"/>
<reference evidence="1 2" key="1">
    <citation type="submission" date="2010-05" db="EMBL/GenBank/DDBJ databases">
        <authorList>
            <person name="Qin X."/>
            <person name="Bachman B."/>
            <person name="Battles P."/>
            <person name="Bell A."/>
            <person name="Bess C."/>
            <person name="Bickham C."/>
            <person name="Chaboub L."/>
            <person name="Chen D."/>
            <person name="Coyle M."/>
            <person name="Deiros D.R."/>
            <person name="Dinh H."/>
            <person name="Forbes L."/>
            <person name="Fowler G."/>
            <person name="Francisco L."/>
            <person name="Fu Q."/>
            <person name="Gubbala S."/>
            <person name="Hale W."/>
            <person name="Han Y."/>
            <person name="Hemphill L."/>
            <person name="Highlander S.K."/>
            <person name="Hirani K."/>
            <person name="Hogues M."/>
            <person name="Jackson L."/>
            <person name="Jakkamsetti A."/>
            <person name="Javaid M."/>
            <person name="Jiang H."/>
            <person name="Korchina V."/>
            <person name="Kovar C."/>
            <person name="Lara F."/>
            <person name="Lee S."/>
            <person name="Mata R."/>
            <person name="Mathew T."/>
            <person name="Moen C."/>
            <person name="Morales K."/>
            <person name="Munidasa M."/>
            <person name="Nazareth L."/>
            <person name="Ngo R."/>
            <person name="Nguyen L."/>
            <person name="Okwuonu G."/>
            <person name="Ongeri F."/>
            <person name="Patil S."/>
            <person name="Petrosino J."/>
            <person name="Pham C."/>
            <person name="Pham P."/>
            <person name="Pu L.-L."/>
            <person name="Puazo M."/>
            <person name="Raj R."/>
            <person name="Reid J."/>
            <person name="Rouhana J."/>
            <person name="Saada N."/>
            <person name="Shang Y."/>
            <person name="Simmons D."/>
            <person name="Thornton R."/>
            <person name="Warren J."/>
            <person name="Weissenberger G."/>
            <person name="Zhang J."/>
            <person name="Zhang L."/>
            <person name="Zhou C."/>
            <person name="Zhu D."/>
            <person name="Muzny D."/>
            <person name="Worley K."/>
            <person name="Gibbs R."/>
        </authorList>
    </citation>
    <scope>NUCLEOTIDE SEQUENCE [LARGE SCALE GENOMIC DNA]</scope>
    <source>
        <strain evidence="1 2">NAP08</strain>
    </source>
</reference>
<evidence type="ECO:0000313" key="1">
    <source>
        <dbReference type="EMBL" id="EFH07312.1"/>
    </source>
</evidence>
<accession>D5Q3Z2</accession>
<dbReference type="AlphaFoldDB" id="D5Q3Z2"/>
<name>D5Q3Z2_CLODI</name>